<dbReference type="InterPro" id="IPR027417">
    <property type="entry name" value="P-loop_NTPase"/>
</dbReference>
<name>A0A445MSN8_9BACT</name>
<keyword evidence="1" id="KW-1133">Transmembrane helix</keyword>
<dbReference type="AlphaFoldDB" id="A0A445MSN8"/>
<dbReference type="EMBL" id="OJIN01000044">
    <property type="protein sequence ID" value="SPD72476.1"/>
    <property type="molecule type" value="Genomic_DNA"/>
</dbReference>
<protein>
    <submittedName>
        <fullName evidence="3">Putative secretion ATPase, PEP-CTERM locus family protein</fullName>
    </submittedName>
</protein>
<dbReference type="PANTHER" id="PTHR35894:SF1">
    <property type="entry name" value="PHOSPHORIBULOKINASE _ URIDINE KINASE FAMILY"/>
    <property type="match status" value="1"/>
</dbReference>
<dbReference type="InterPro" id="IPR049945">
    <property type="entry name" value="AAA_22"/>
</dbReference>
<reference evidence="3" key="1">
    <citation type="submission" date="2018-01" db="EMBL/GenBank/DDBJ databases">
        <authorList>
            <person name="Regsiter A."/>
            <person name="William W."/>
        </authorList>
    </citation>
    <scope>NUCLEOTIDE SEQUENCE</scope>
    <source>
        <strain evidence="3">TRIP AH-1</strain>
    </source>
</reference>
<proteinExistence type="predicted"/>
<evidence type="ECO:0000256" key="1">
    <source>
        <dbReference type="SAM" id="Phobius"/>
    </source>
</evidence>
<dbReference type="Gene3D" id="3.40.50.300">
    <property type="entry name" value="P-loop containing nucleotide triphosphate hydrolases"/>
    <property type="match status" value="1"/>
</dbReference>
<dbReference type="InterPro" id="IPR002477">
    <property type="entry name" value="Peptidoglycan-bd-like"/>
</dbReference>
<dbReference type="SUPFAM" id="SSF52540">
    <property type="entry name" value="P-loop containing nucleoside triphosphate hydrolases"/>
    <property type="match status" value="1"/>
</dbReference>
<dbReference type="SMART" id="SM00382">
    <property type="entry name" value="AAA"/>
    <property type="match status" value="1"/>
</dbReference>
<accession>A0A445MSN8</accession>
<dbReference type="Pfam" id="PF13401">
    <property type="entry name" value="AAA_22"/>
    <property type="match status" value="1"/>
</dbReference>
<evidence type="ECO:0000259" key="2">
    <source>
        <dbReference type="SMART" id="SM00382"/>
    </source>
</evidence>
<keyword evidence="1" id="KW-0812">Transmembrane</keyword>
<dbReference type="PANTHER" id="PTHR35894">
    <property type="entry name" value="GENERAL SECRETION PATHWAY PROTEIN A-RELATED"/>
    <property type="match status" value="1"/>
</dbReference>
<sequence>MYASFFGFKENPFNLTPDPRYLYLSHYHKEALDHLLYGVNERKGFIAITGGIGTGKTTLCRAFLDQLDKSVKSALIFDSYISDLELLKAVDLEFGIDMKPGDLSKKDYIDALNHFLLDNFSKGGNALLLVDEAQNLSHSVLEQMRMLSNLETEREKLIQIILVGQPELKEVLAAPSLKQLDERITVRYNLSPLDYKDLKGYVEHRLVVAGNRGELKFSKNALKKIFAYSQGNPRRINAVCDRALLIAYAQEKHTVTRQMIQKAIEEIRGGTISGRTAGIFYKKGLGQAFFLILIIAAGLAGWTQRTNISQMFIKEPEVKTIIRTIHVPRRPTEPEKKVSNLFLDEQASLASLFNLINGGKKPKDLLTGEIHLDLVSLEVGPEYSMRFTRPYRIQLTRDLPHTLYLLVSKQTGNSCTIIDSEGKEQDVSKNFIQRNWGHYISWFFPYTDSDIDLKKGMSSPKVLEVQMILQKNGYQVKASGIFDELTLNEIKRLQKDFGLIADGIIGPKTRALLYLMG</sequence>
<dbReference type="InterPro" id="IPR052026">
    <property type="entry name" value="ExeA_AAA_ATPase_DNA-bind"/>
</dbReference>
<dbReference type="InterPro" id="IPR003593">
    <property type="entry name" value="AAA+_ATPase"/>
</dbReference>
<dbReference type="SUPFAM" id="SSF47090">
    <property type="entry name" value="PGBD-like"/>
    <property type="match status" value="1"/>
</dbReference>
<feature type="transmembrane region" description="Helical" evidence="1">
    <location>
        <begin position="284"/>
        <end position="302"/>
    </location>
</feature>
<dbReference type="Pfam" id="PF01471">
    <property type="entry name" value="PG_binding_1"/>
    <property type="match status" value="1"/>
</dbReference>
<feature type="domain" description="AAA+ ATPase" evidence="2">
    <location>
        <begin position="42"/>
        <end position="185"/>
    </location>
</feature>
<gene>
    <name evidence="3" type="ORF">PITCH_A1380024</name>
</gene>
<dbReference type="Gene3D" id="1.10.101.10">
    <property type="entry name" value="PGBD-like superfamily/PGBD"/>
    <property type="match status" value="1"/>
</dbReference>
<organism evidence="3">
    <name type="scientific">uncultured Desulfobacterium sp</name>
    <dbReference type="NCBI Taxonomy" id="201089"/>
    <lineage>
        <taxon>Bacteria</taxon>
        <taxon>Pseudomonadati</taxon>
        <taxon>Thermodesulfobacteriota</taxon>
        <taxon>Desulfobacteria</taxon>
        <taxon>Desulfobacterales</taxon>
        <taxon>Desulfobacteriaceae</taxon>
        <taxon>Desulfobacterium</taxon>
        <taxon>environmental samples</taxon>
    </lineage>
</organism>
<dbReference type="InterPro" id="IPR036365">
    <property type="entry name" value="PGBD-like_sf"/>
</dbReference>
<evidence type="ECO:0000313" key="3">
    <source>
        <dbReference type="EMBL" id="SPD72476.1"/>
    </source>
</evidence>
<dbReference type="InterPro" id="IPR036366">
    <property type="entry name" value="PGBDSf"/>
</dbReference>
<keyword evidence="1" id="KW-0472">Membrane</keyword>
<dbReference type="GO" id="GO:0016887">
    <property type="term" value="F:ATP hydrolysis activity"/>
    <property type="evidence" value="ECO:0007669"/>
    <property type="project" value="InterPro"/>
</dbReference>